<proteinExistence type="inferred from homology"/>
<dbReference type="Gene3D" id="3.50.50.60">
    <property type="entry name" value="FAD/NAD(P)-binding domain"/>
    <property type="match status" value="1"/>
</dbReference>
<comment type="similarity">
    <text evidence="1">Belongs to the FAD-binding monooxygenase family.</text>
</comment>
<dbReference type="PANTHER" id="PTHR42877">
    <property type="entry name" value="L-ORNITHINE N(5)-MONOOXYGENASE-RELATED"/>
    <property type="match status" value="1"/>
</dbReference>
<name>A0ABR0HUX7_9PEZI</name>
<evidence type="ECO:0000256" key="1">
    <source>
        <dbReference type="ARBA" id="ARBA00010139"/>
    </source>
</evidence>
<dbReference type="Proteomes" id="UP001323617">
    <property type="component" value="Unassembled WGS sequence"/>
</dbReference>
<protein>
    <recommendedName>
        <fullName evidence="4">Monooxygenase</fullName>
    </recommendedName>
</protein>
<reference evidence="2 3" key="1">
    <citation type="journal article" date="2023" name="bioRxiv">
        <title>High-quality genome assemblies of four members of thePodospora anserinaspecies complex.</title>
        <authorList>
            <person name="Ament-Velasquez S.L."/>
            <person name="Vogan A.A."/>
            <person name="Wallerman O."/>
            <person name="Hartmann F."/>
            <person name="Gautier V."/>
            <person name="Silar P."/>
            <person name="Giraud T."/>
            <person name="Johannesson H."/>
        </authorList>
    </citation>
    <scope>NUCLEOTIDE SEQUENCE [LARGE SCALE GENOMIC DNA]</scope>
    <source>
        <strain evidence="2 3">CBS 124.78</strain>
    </source>
</reference>
<dbReference type="SUPFAM" id="SSF51905">
    <property type="entry name" value="FAD/NAD(P)-binding domain"/>
    <property type="match status" value="1"/>
</dbReference>
<dbReference type="EMBL" id="JAFFHC010000006">
    <property type="protein sequence ID" value="KAK4671885.1"/>
    <property type="molecule type" value="Genomic_DNA"/>
</dbReference>
<evidence type="ECO:0000313" key="3">
    <source>
        <dbReference type="Proteomes" id="UP001323617"/>
    </source>
</evidence>
<sequence>MGSITPSGGYKIQEVPLGSPRPFRLVCIDAGYSGLLLSIIVGQKMQGENLDYQVYEMNGDLGGKWLVNSYYATASSIHHYLKDTAVKYGHKVTSAVWDEEVGEWCLTVIDMAKGTEFEDRCNALVNATGFLQ</sequence>
<dbReference type="InterPro" id="IPR036188">
    <property type="entry name" value="FAD/NAD-bd_sf"/>
</dbReference>
<accession>A0ABR0HUX7</accession>
<organism evidence="2 3">
    <name type="scientific">Podospora pseudoanserina</name>
    <dbReference type="NCBI Taxonomy" id="2609844"/>
    <lineage>
        <taxon>Eukaryota</taxon>
        <taxon>Fungi</taxon>
        <taxon>Dikarya</taxon>
        <taxon>Ascomycota</taxon>
        <taxon>Pezizomycotina</taxon>
        <taxon>Sordariomycetes</taxon>
        <taxon>Sordariomycetidae</taxon>
        <taxon>Sordariales</taxon>
        <taxon>Podosporaceae</taxon>
        <taxon>Podospora</taxon>
    </lineage>
</organism>
<gene>
    <name evidence="2" type="ORF">QC764_609610</name>
</gene>
<dbReference type="InterPro" id="IPR051209">
    <property type="entry name" value="FAD-bind_Monooxygenase_sf"/>
</dbReference>
<evidence type="ECO:0008006" key="4">
    <source>
        <dbReference type="Google" id="ProtNLM"/>
    </source>
</evidence>
<evidence type="ECO:0000313" key="2">
    <source>
        <dbReference type="EMBL" id="KAK4671885.1"/>
    </source>
</evidence>
<dbReference type="GeneID" id="87970302"/>
<dbReference type="PANTHER" id="PTHR42877:SF7">
    <property type="entry name" value="FLAVIN-BINDING MONOOXYGENASE-RELATED"/>
    <property type="match status" value="1"/>
</dbReference>
<comment type="caution">
    <text evidence="2">The sequence shown here is derived from an EMBL/GenBank/DDBJ whole genome shotgun (WGS) entry which is preliminary data.</text>
</comment>
<dbReference type="RefSeq" id="XP_062798181.1">
    <property type="nucleotide sequence ID" value="XM_062949437.1"/>
</dbReference>
<keyword evidence="3" id="KW-1185">Reference proteome</keyword>